<reference evidence="3 4" key="1">
    <citation type="submission" date="2008-06" db="EMBL/GenBank/DDBJ databases">
        <title>Complete sequence of Chloroherpeton thalassium ATCC 35110.</title>
        <authorList>
            <consortium name="US DOE Joint Genome Institute"/>
            <person name="Lucas S."/>
            <person name="Copeland A."/>
            <person name="Lapidus A."/>
            <person name="Glavina del Rio T."/>
            <person name="Dalin E."/>
            <person name="Tice H."/>
            <person name="Bruce D."/>
            <person name="Goodwin L."/>
            <person name="Pitluck S."/>
            <person name="Schmutz J."/>
            <person name="Larimer F."/>
            <person name="Land M."/>
            <person name="Hauser L."/>
            <person name="Kyrpides N."/>
            <person name="Mikhailova N."/>
            <person name="Liu Z."/>
            <person name="Li T."/>
            <person name="Zhao F."/>
            <person name="Overmann J."/>
            <person name="Bryant D.A."/>
            <person name="Richardson P."/>
        </authorList>
    </citation>
    <scope>NUCLEOTIDE SEQUENCE [LARGE SCALE GENOMIC DNA]</scope>
    <source>
        <strain evidence="4">ATCC 35110 / GB-78</strain>
    </source>
</reference>
<name>B3QT91_CHLT3</name>
<evidence type="ECO:0000313" key="4">
    <source>
        <dbReference type="Proteomes" id="UP000001208"/>
    </source>
</evidence>
<dbReference type="KEGG" id="cts:Ctha_1733"/>
<keyword evidence="4" id="KW-1185">Reference proteome</keyword>
<accession>B3QT91</accession>
<dbReference type="STRING" id="517418.Ctha_1733"/>
<evidence type="ECO:0000259" key="1">
    <source>
        <dbReference type="Pfam" id="PF13280"/>
    </source>
</evidence>
<dbReference type="InterPro" id="IPR026881">
    <property type="entry name" value="WYL_dom"/>
</dbReference>
<dbReference type="InterPro" id="IPR051534">
    <property type="entry name" value="CBASS_pafABC_assoc_protein"/>
</dbReference>
<dbReference type="PROSITE" id="PS52050">
    <property type="entry name" value="WYL"/>
    <property type="match status" value="1"/>
</dbReference>
<dbReference type="HOGENOM" id="CLU_041141_4_1_10"/>
<gene>
    <name evidence="3" type="ordered locus">Ctha_1733</name>
</gene>
<dbReference type="PIRSF" id="PIRSF016838">
    <property type="entry name" value="PafC"/>
    <property type="match status" value="1"/>
</dbReference>
<proteinExistence type="predicted"/>
<dbReference type="Gene3D" id="1.10.10.10">
    <property type="entry name" value="Winged helix-like DNA-binding domain superfamily/Winged helix DNA-binding domain"/>
    <property type="match status" value="1"/>
</dbReference>
<organism evidence="3 4">
    <name type="scientific">Chloroherpeton thalassium (strain ATCC 35110 / GB-78)</name>
    <dbReference type="NCBI Taxonomy" id="517418"/>
    <lineage>
        <taxon>Bacteria</taxon>
        <taxon>Pseudomonadati</taxon>
        <taxon>Chlorobiota</taxon>
        <taxon>Chlorobiia</taxon>
        <taxon>Chlorobiales</taxon>
        <taxon>Chloroherpetonaceae</taxon>
        <taxon>Chloroherpeton</taxon>
    </lineage>
</organism>
<dbReference type="InterPro" id="IPR057727">
    <property type="entry name" value="WCX_dom"/>
</dbReference>
<dbReference type="Pfam" id="PF25583">
    <property type="entry name" value="WCX"/>
    <property type="match status" value="1"/>
</dbReference>
<feature type="domain" description="WYL" evidence="1">
    <location>
        <begin position="146"/>
        <end position="214"/>
    </location>
</feature>
<evidence type="ECO:0000259" key="2">
    <source>
        <dbReference type="Pfam" id="PF25583"/>
    </source>
</evidence>
<dbReference type="InterPro" id="IPR036388">
    <property type="entry name" value="WH-like_DNA-bd_sf"/>
</dbReference>
<dbReference type="Proteomes" id="UP000001208">
    <property type="component" value="Chromosome"/>
</dbReference>
<dbReference type="RefSeq" id="WP_012500274.1">
    <property type="nucleotide sequence ID" value="NC_011026.1"/>
</dbReference>
<protein>
    <submittedName>
        <fullName evidence="3">Uncharacterized protein</fullName>
    </submittedName>
</protein>
<dbReference type="PANTHER" id="PTHR34580:SF9">
    <property type="entry name" value="SLL5097 PROTEIN"/>
    <property type="match status" value="1"/>
</dbReference>
<feature type="domain" description="WCX" evidence="2">
    <location>
        <begin position="244"/>
        <end position="320"/>
    </location>
</feature>
<evidence type="ECO:0000313" key="3">
    <source>
        <dbReference type="EMBL" id="ACF14190.1"/>
    </source>
</evidence>
<dbReference type="OrthoDB" id="43316at2"/>
<dbReference type="InterPro" id="IPR028349">
    <property type="entry name" value="PafC-like"/>
</dbReference>
<dbReference type="EMBL" id="CP001100">
    <property type="protein sequence ID" value="ACF14190.1"/>
    <property type="molecule type" value="Genomic_DNA"/>
</dbReference>
<sequence length="327" mass="38920">MKHSVSRASTYRMKRIDEKLRAKKYPNCRTLADEFEVSEKSVQRDLEHMRVLLGAPIAYDRSKRGFYYTEPNYFLPSVYLKHGEAKAFGVLQRILKQYEETPYYKELESAMHRVFENLPGKSDPFSEEEIYSFEQPPPPSRPLDREHFQQIDRAANRREVIDITYYAASRNETSRRGVHPYHLHFAQGTWYLIAHCELRRELRFFALNRISEIRETSRPFAIPEDFSLNNYLAKTFDMTHDETLYDIELRFSPYQARWMRERKWHLSQTTETQEDGSLVMRLEISGLDALKRWLLKYGAEVEVLKPPELRASVAEEIKRMQKLYGVE</sequence>
<dbReference type="eggNOG" id="COG2378">
    <property type="taxonomic scope" value="Bacteria"/>
</dbReference>
<dbReference type="Pfam" id="PF13280">
    <property type="entry name" value="WYL"/>
    <property type="match status" value="1"/>
</dbReference>
<dbReference type="PANTHER" id="PTHR34580">
    <property type="match status" value="1"/>
</dbReference>
<dbReference type="AlphaFoldDB" id="B3QT91"/>